<evidence type="ECO:0000313" key="2">
    <source>
        <dbReference type="Proteomes" id="UP000032266"/>
    </source>
</evidence>
<dbReference type="AlphaFoldDB" id="A0A0C5VDL4"/>
<dbReference type="EMBL" id="CP007142">
    <property type="protein sequence ID" value="AJQ92281.1"/>
    <property type="molecule type" value="Genomic_DNA"/>
</dbReference>
<protein>
    <submittedName>
        <fullName evidence="1">Uncharacterized protein</fullName>
    </submittedName>
</protein>
<dbReference type="HOGENOM" id="CLU_3310502_0_0_6"/>
<organism evidence="1 2">
    <name type="scientific">Gynuella sunshinyii YC6258</name>
    <dbReference type="NCBI Taxonomy" id="1445510"/>
    <lineage>
        <taxon>Bacteria</taxon>
        <taxon>Pseudomonadati</taxon>
        <taxon>Pseudomonadota</taxon>
        <taxon>Gammaproteobacteria</taxon>
        <taxon>Oceanospirillales</taxon>
        <taxon>Saccharospirillaceae</taxon>
        <taxon>Gynuella</taxon>
    </lineage>
</organism>
<gene>
    <name evidence="1" type="ORF">YC6258_00229</name>
</gene>
<dbReference type="Proteomes" id="UP000032266">
    <property type="component" value="Chromosome"/>
</dbReference>
<name>A0A0C5VDL4_9GAMM</name>
<dbReference type="KEGG" id="gsn:YC6258_00229"/>
<reference evidence="1 2" key="1">
    <citation type="submission" date="2014-01" db="EMBL/GenBank/DDBJ databases">
        <title>Full genme sequencing of cellulolytic bacterium Gynuella sunshinyii YC6258T gen. nov., sp. nov.</title>
        <authorList>
            <person name="Khan H."/>
            <person name="Chung E.J."/>
            <person name="Chung Y.R."/>
        </authorList>
    </citation>
    <scope>NUCLEOTIDE SEQUENCE [LARGE SCALE GENOMIC DNA]</scope>
    <source>
        <strain evidence="1 2">YC6258</strain>
    </source>
</reference>
<evidence type="ECO:0000313" key="1">
    <source>
        <dbReference type="EMBL" id="AJQ92281.1"/>
    </source>
</evidence>
<proteinExistence type="predicted"/>
<keyword evidence="2" id="KW-1185">Reference proteome</keyword>
<dbReference type="STRING" id="1445510.YC6258_00229"/>
<sequence>MEDNVKKIPDCSAIHWMNLLILWWVKMKHMANHYLLNEN</sequence>
<accession>A0A0C5VDL4</accession>